<sequence length="216" mass="23294">MIPTMMAAMAMASAALRSFFQPLGDKLTETAVQAQGQHHTMASTRVSSLTVSFLNLGAEVDDSAPPHEALRESFSPMDMDAATMRRIAVIDRLTVDESRPRSPQETSPLDKERPASSCGGVPAAQRLTRPRAYPAGMPTAAGILRVMADGVVAHERGVRRRVGSTGTRTPGMGQFLRYCAGIETSERRVRGDGKCHDDLKVCPLDLERNTSPRGGM</sequence>
<dbReference type="Proteomes" id="UP000654918">
    <property type="component" value="Unassembled WGS sequence"/>
</dbReference>
<comment type="caution">
    <text evidence="2">The sequence shown here is derived from an EMBL/GenBank/DDBJ whole genome shotgun (WGS) entry which is preliminary data.</text>
</comment>
<protein>
    <submittedName>
        <fullName evidence="2">Uncharacterized protein</fullName>
    </submittedName>
</protein>
<name>A0A8H6KKI3_9PEZI</name>
<keyword evidence="3" id="KW-1185">Reference proteome</keyword>
<gene>
    <name evidence="2" type="ORF">CPLU01_05721</name>
</gene>
<reference evidence="2" key="1">
    <citation type="journal article" date="2020" name="Phytopathology">
        <title>Genome Sequence Resources of Colletotrichum truncatum, C. plurivorum, C. musicola, and C. sojae: Four Species Pathogenic to Soybean (Glycine max).</title>
        <authorList>
            <person name="Rogerio F."/>
            <person name="Boufleur T.R."/>
            <person name="Ciampi-Guillardi M."/>
            <person name="Sukno S.A."/>
            <person name="Thon M.R."/>
            <person name="Massola Junior N.S."/>
            <person name="Baroncelli R."/>
        </authorList>
    </citation>
    <scope>NUCLEOTIDE SEQUENCE</scope>
    <source>
        <strain evidence="2">LFN00145</strain>
    </source>
</reference>
<accession>A0A8H6KKI3</accession>
<evidence type="ECO:0000313" key="2">
    <source>
        <dbReference type="EMBL" id="KAF6833202.1"/>
    </source>
</evidence>
<evidence type="ECO:0000313" key="3">
    <source>
        <dbReference type="Proteomes" id="UP000654918"/>
    </source>
</evidence>
<evidence type="ECO:0000256" key="1">
    <source>
        <dbReference type="SAM" id="MobiDB-lite"/>
    </source>
</evidence>
<dbReference type="AlphaFoldDB" id="A0A8H6KKI3"/>
<proteinExistence type="predicted"/>
<dbReference type="EMBL" id="WIGO01000061">
    <property type="protein sequence ID" value="KAF6833202.1"/>
    <property type="molecule type" value="Genomic_DNA"/>
</dbReference>
<feature type="region of interest" description="Disordered" evidence="1">
    <location>
        <begin position="93"/>
        <end position="133"/>
    </location>
</feature>
<organism evidence="2 3">
    <name type="scientific">Colletotrichum plurivorum</name>
    <dbReference type="NCBI Taxonomy" id="2175906"/>
    <lineage>
        <taxon>Eukaryota</taxon>
        <taxon>Fungi</taxon>
        <taxon>Dikarya</taxon>
        <taxon>Ascomycota</taxon>
        <taxon>Pezizomycotina</taxon>
        <taxon>Sordariomycetes</taxon>
        <taxon>Hypocreomycetidae</taxon>
        <taxon>Glomerellales</taxon>
        <taxon>Glomerellaceae</taxon>
        <taxon>Colletotrichum</taxon>
        <taxon>Colletotrichum orchidearum species complex</taxon>
    </lineage>
</organism>
<feature type="compositionally biased region" description="Basic and acidic residues" evidence="1">
    <location>
        <begin position="93"/>
        <end position="114"/>
    </location>
</feature>